<sequence length="351" mass="40626">MSKRVDILRVLVSERLTAAAEEIFALVERTIVEYEEELCRSKEENQRHTRESGPDVEPKTTTPPTKVFESILDQENSVIHETKFEQEEMYIKQEEEELVVIQVSDDEEEKSVPVDLRDKDWSKPLESTASSSTHSETGVVIVSKNPPKPKKYVCEECGKQEIPPKSHLVTHMVTHTGEKPFSCSECDARFSQKQNLVRHMTIHSGERSYTCPVCGKSFSHKHSVQLHMLTHTGEKPFSCSLCDSRFTKKPHLNRHVKCCHNGEKPYSCLVCHRSFTQKFDVQRHMKRLKPEPRDTSRSGDDSLKIKTKTQGKQEANRRQEHTFTDGLKEKEEEDQPLTRKLQLTEERSKYF</sequence>
<dbReference type="PROSITE" id="PS00028">
    <property type="entry name" value="ZINC_FINGER_C2H2_1"/>
    <property type="match status" value="3"/>
</dbReference>
<feature type="domain" description="C2H2-type" evidence="9">
    <location>
        <begin position="266"/>
        <end position="294"/>
    </location>
</feature>
<dbReference type="InterPro" id="IPR013087">
    <property type="entry name" value="Znf_C2H2_type"/>
</dbReference>
<keyword evidence="11" id="KW-1185">Reference proteome</keyword>
<evidence type="ECO:0000256" key="6">
    <source>
        <dbReference type="ARBA" id="ARBA00023242"/>
    </source>
</evidence>
<comment type="caution">
    <text evidence="10">The sequence shown here is derived from an EMBL/GenBank/DDBJ whole genome shotgun (WGS) entry which is preliminary data.</text>
</comment>
<evidence type="ECO:0000256" key="8">
    <source>
        <dbReference type="SAM" id="MobiDB-lite"/>
    </source>
</evidence>
<feature type="compositionally biased region" description="Basic and acidic residues" evidence="8">
    <location>
        <begin position="285"/>
        <end position="304"/>
    </location>
</feature>
<dbReference type="FunFam" id="3.30.160.60:FF:000100">
    <property type="entry name" value="Zinc finger 45-like"/>
    <property type="match status" value="2"/>
</dbReference>
<evidence type="ECO:0000259" key="9">
    <source>
        <dbReference type="PROSITE" id="PS50157"/>
    </source>
</evidence>
<feature type="compositionally biased region" description="Basic and acidic residues" evidence="8">
    <location>
        <begin position="314"/>
        <end position="330"/>
    </location>
</feature>
<reference evidence="11" key="1">
    <citation type="submission" date="2024-04" db="EMBL/GenBank/DDBJ databases">
        <title>Salinicola lusitanus LLJ914,a marine bacterium isolated from the Okinawa Trough.</title>
        <authorList>
            <person name="Li J."/>
        </authorList>
    </citation>
    <scope>NUCLEOTIDE SEQUENCE [LARGE SCALE GENOMIC DNA]</scope>
</reference>
<evidence type="ECO:0000256" key="2">
    <source>
        <dbReference type="ARBA" id="ARBA00022723"/>
    </source>
</evidence>
<dbReference type="PANTHER" id="PTHR24394:SF44">
    <property type="entry name" value="ZINC FINGER PROTEIN 271-LIKE"/>
    <property type="match status" value="1"/>
</dbReference>
<gene>
    <name evidence="10" type="ORF">WMY93_024762</name>
</gene>
<dbReference type="FunFam" id="3.30.160.60:FF:001325">
    <property type="entry name" value="zinc finger protein 200"/>
    <property type="match status" value="1"/>
</dbReference>
<evidence type="ECO:0000256" key="4">
    <source>
        <dbReference type="ARBA" id="ARBA00022771"/>
    </source>
</evidence>
<dbReference type="AlphaFoldDB" id="A0AAW0N4Z9"/>
<feature type="domain" description="C2H2-type" evidence="9">
    <location>
        <begin position="181"/>
        <end position="208"/>
    </location>
</feature>
<dbReference type="PANTHER" id="PTHR24394">
    <property type="entry name" value="ZINC FINGER PROTEIN"/>
    <property type="match status" value="1"/>
</dbReference>
<feature type="compositionally biased region" description="Basic and acidic residues" evidence="8">
    <location>
        <begin position="39"/>
        <end position="58"/>
    </location>
</feature>
<feature type="region of interest" description="Disordered" evidence="8">
    <location>
        <begin position="285"/>
        <end position="351"/>
    </location>
</feature>
<evidence type="ECO:0000256" key="5">
    <source>
        <dbReference type="ARBA" id="ARBA00022833"/>
    </source>
</evidence>
<dbReference type="PROSITE" id="PS50157">
    <property type="entry name" value="ZINC_FINGER_C2H2_2"/>
    <property type="match status" value="5"/>
</dbReference>
<dbReference type="Gene3D" id="3.30.160.60">
    <property type="entry name" value="Classic Zinc Finger"/>
    <property type="match status" value="5"/>
</dbReference>
<keyword evidence="4 7" id="KW-0863">Zinc-finger</keyword>
<feature type="compositionally biased region" description="Basic and acidic residues" evidence="8">
    <location>
        <begin position="342"/>
        <end position="351"/>
    </location>
</feature>
<dbReference type="SUPFAM" id="SSF57667">
    <property type="entry name" value="beta-beta-alpha zinc fingers"/>
    <property type="match status" value="3"/>
</dbReference>
<proteinExistence type="predicted"/>
<dbReference type="FunFam" id="3.30.160.60:FF:002343">
    <property type="entry name" value="Zinc finger protein 33A"/>
    <property type="match status" value="1"/>
</dbReference>
<evidence type="ECO:0000256" key="1">
    <source>
        <dbReference type="ARBA" id="ARBA00004123"/>
    </source>
</evidence>
<dbReference type="Proteomes" id="UP001460270">
    <property type="component" value="Unassembled WGS sequence"/>
</dbReference>
<dbReference type="EMBL" id="JBBPFD010000018">
    <property type="protein sequence ID" value="KAK7889202.1"/>
    <property type="molecule type" value="Genomic_DNA"/>
</dbReference>
<evidence type="ECO:0000313" key="11">
    <source>
        <dbReference type="Proteomes" id="UP001460270"/>
    </source>
</evidence>
<feature type="region of interest" description="Disordered" evidence="8">
    <location>
        <begin position="122"/>
        <end position="142"/>
    </location>
</feature>
<feature type="domain" description="C2H2-type" evidence="9">
    <location>
        <begin position="209"/>
        <end position="236"/>
    </location>
</feature>
<comment type="subcellular location">
    <subcellularLocation>
        <location evidence="1">Nucleus</location>
    </subcellularLocation>
</comment>
<feature type="region of interest" description="Disordered" evidence="8">
    <location>
        <begin position="39"/>
        <end position="64"/>
    </location>
</feature>
<keyword evidence="6" id="KW-0539">Nucleus</keyword>
<dbReference type="GO" id="GO:0008270">
    <property type="term" value="F:zinc ion binding"/>
    <property type="evidence" value="ECO:0007669"/>
    <property type="project" value="UniProtKB-KW"/>
</dbReference>
<evidence type="ECO:0000256" key="7">
    <source>
        <dbReference type="PROSITE-ProRule" id="PRU00042"/>
    </source>
</evidence>
<feature type="domain" description="C2H2-type" evidence="9">
    <location>
        <begin position="152"/>
        <end position="180"/>
    </location>
</feature>
<evidence type="ECO:0000313" key="10">
    <source>
        <dbReference type="EMBL" id="KAK7889202.1"/>
    </source>
</evidence>
<organism evidence="10 11">
    <name type="scientific">Mugilogobius chulae</name>
    <name type="common">yellowstripe goby</name>
    <dbReference type="NCBI Taxonomy" id="88201"/>
    <lineage>
        <taxon>Eukaryota</taxon>
        <taxon>Metazoa</taxon>
        <taxon>Chordata</taxon>
        <taxon>Craniata</taxon>
        <taxon>Vertebrata</taxon>
        <taxon>Euteleostomi</taxon>
        <taxon>Actinopterygii</taxon>
        <taxon>Neopterygii</taxon>
        <taxon>Teleostei</taxon>
        <taxon>Neoteleostei</taxon>
        <taxon>Acanthomorphata</taxon>
        <taxon>Gobiaria</taxon>
        <taxon>Gobiiformes</taxon>
        <taxon>Gobioidei</taxon>
        <taxon>Gobiidae</taxon>
        <taxon>Gobionellinae</taxon>
        <taxon>Mugilogobius</taxon>
    </lineage>
</organism>
<evidence type="ECO:0000256" key="3">
    <source>
        <dbReference type="ARBA" id="ARBA00022737"/>
    </source>
</evidence>
<feature type="compositionally biased region" description="Low complexity" evidence="8">
    <location>
        <begin position="126"/>
        <end position="137"/>
    </location>
</feature>
<dbReference type="GO" id="GO:0000981">
    <property type="term" value="F:DNA-binding transcription factor activity, RNA polymerase II-specific"/>
    <property type="evidence" value="ECO:0007669"/>
    <property type="project" value="TreeGrafter"/>
</dbReference>
<dbReference type="GO" id="GO:0005634">
    <property type="term" value="C:nucleus"/>
    <property type="evidence" value="ECO:0007669"/>
    <property type="project" value="UniProtKB-SubCell"/>
</dbReference>
<dbReference type="SMART" id="SM00355">
    <property type="entry name" value="ZnF_C2H2"/>
    <property type="match status" value="5"/>
</dbReference>
<accession>A0AAW0N4Z9</accession>
<keyword evidence="2" id="KW-0479">Metal-binding</keyword>
<keyword evidence="5" id="KW-0862">Zinc</keyword>
<protein>
    <recommendedName>
        <fullName evidence="9">C2H2-type domain-containing protein</fullName>
    </recommendedName>
</protein>
<name>A0AAW0N4Z9_9GOBI</name>
<dbReference type="Pfam" id="PF00096">
    <property type="entry name" value="zf-C2H2"/>
    <property type="match status" value="3"/>
</dbReference>
<feature type="domain" description="C2H2-type" evidence="9">
    <location>
        <begin position="237"/>
        <end position="265"/>
    </location>
</feature>
<keyword evidence="3" id="KW-0677">Repeat</keyword>
<dbReference type="InterPro" id="IPR036236">
    <property type="entry name" value="Znf_C2H2_sf"/>
</dbReference>